<feature type="active site" description="Proton donor" evidence="9">
    <location>
        <position position="61"/>
    </location>
</feature>
<protein>
    <recommendedName>
        <fullName evidence="9">Orotidine 5'-phosphate decarboxylase</fullName>
        <ecNumber evidence="9">4.1.1.23</ecNumber>
    </recommendedName>
    <alternativeName>
        <fullName evidence="9">OMP decarboxylase</fullName>
        <shortName evidence="9">OMPDCase</shortName>
        <shortName evidence="9">OMPdecase</shortName>
    </alternativeName>
</protein>
<evidence type="ECO:0000256" key="1">
    <source>
        <dbReference type="ARBA" id="ARBA00002356"/>
    </source>
</evidence>
<comment type="subunit">
    <text evidence="3 9">Homodimer.</text>
</comment>
<dbReference type="GO" id="GO:0044205">
    <property type="term" value="P:'de novo' UMP biosynthetic process"/>
    <property type="evidence" value="ECO:0007669"/>
    <property type="project" value="UniProtKB-UniRule"/>
</dbReference>
<comment type="pathway">
    <text evidence="2 9 12">Pyrimidine metabolism; UMP biosynthesis via de novo pathway; UMP from orotate: step 2/2.</text>
</comment>
<feature type="domain" description="Orotidine 5'-phosphate decarboxylase" evidence="13">
    <location>
        <begin position="4"/>
        <end position="229"/>
    </location>
</feature>
<evidence type="ECO:0000256" key="4">
    <source>
        <dbReference type="ARBA" id="ARBA00022793"/>
    </source>
</evidence>
<feature type="binding site" evidence="9 11">
    <location>
        <position position="214"/>
    </location>
    <ligand>
        <name>substrate</name>
    </ligand>
</feature>
<dbReference type="GO" id="GO:0006207">
    <property type="term" value="P:'de novo' pyrimidine nucleobase biosynthetic process"/>
    <property type="evidence" value="ECO:0007669"/>
    <property type="project" value="InterPro"/>
</dbReference>
<evidence type="ECO:0000256" key="9">
    <source>
        <dbReference type="HAMAP-Rule" id="MF_01200"/>
    </source>
</evidence>
<dbReference type="InterPro" id="IPR013785">
    <property type="entry name" value="Aldolase_TIM"/>
</dbReference>
<dbReference type="InterPro" id="IPR047596">
    <property type="entry name" value="OMPdecase_bac"/>
</dbReference>
<feature type="active site" description="For OMPdecase activity" evidence="10">
    <location>
        <position position="61"/>
    </location>
</feature>
<keyword evidence="6 9" id="KW-0456">Lyase</keyword>
<comment type="function">
    <text evidence="1 9">Catalyzes the decarboxylation of orotidine 5'-monophosphate (OMP) to uridine 5'-monophosphate (UMP).</text>
</comment>
<proteinExistence type="inferred from homology"/>
<evidence type="ECO:0000256" key="7">
    <source>
        <dbReference type="ARBA" id="ARBA00049157"/>
    </source>
</evidence>
<dbReference type="GO" id="GO:0004590">
    <property type="term" value="F:orotidine-5'-phosphate decarboxylase activity"/>
    <property type="evidence" value="ECO:0007669"/>
    <property type="project" value="UniProtKB-UniRule"/>
</dbReference>
<dbReference type="SUPFAM" id="SSF51366">
    <property type="entry name" value="Ribulose-phoshate binding barrel"/>
    <property type="match status" value="1"/>
</dbReference>
<evidence type="ECO:0000256" key="6">
    <source>
        <dbReference type="ARBA" id="ARBA00023239"/>
    </source>
</evidence>
<evidence type="ECO:0000256" key="11">
    <source>
        <dbReference type="PIRSR" id="PIRSR614732-2"/>
    </source>
</evidence>
<evidence type="ECO:0000256" key="5">
    <source>
        <dbReference type="ARBA" id="ARBA00022975"/>
    </source>
</evidence>
<feature type="binding site" evidence="9">
    <location>
        <begin position="59"/>
        <end position="68"/>
    </location>
    <ligand>
        <name>substrate</name>
    </ligand>
</feature>
<accession>A0A6B3TPC9</accession>
<feature type="binding site" evidence="9 11">
    <location>
        <position position="193"/>
    </location>
    <ligand>
        <name>substrate</name>
    </ligand>
</feature>
<gene>
    <name evidence="9 14" type="primary">pyrF</name>
    <name evidence="14" type="ORF">G4Z05_01840</name>
</gene>
<feature type="binding site" evidence="9 11">
    <location>
        <position position="122"/>
    </location>
    <ligand>
        <name>substrate</name>
    </ligand>
</feature>
<feature type="binding site" evidence="9 11">
    <location>
        <position position="32"/>
    </location>
    <ligand>
        <name>substrate</name>
    </ligand>
</feature>
<evidence type="ECO:0000256" key="12">
    <source>
        <dbReference type="RuleBase" id="RU000512"/>
    </source>
</evidence>
<feature type="binding site" evidence="9 11">
    <location>
        <position position="213"/>
    </location>
    <ligand>
        <name>substrate</name>
    </ligand>
</feature>
<dbReference type="PROSITE" id="PS00156">
    <property type="entry name" value="OMPDECASE"/>
    <property type="match status" value="1"/>
</dbReference>
<dbReference type="NCBIfam" id="NF001273">
    <property type="entry name" value="PRK00230.1"/>
    <property type="match status" value="1"/>
</dbReference>
<dbReference type="EMBL" id="JAAIUV010000002">
    <property type="protein sequence ID" value="NEX77627.1"/>
    <property type="molecule type" value="Genomic_DNA"/>
</dbReference>
<dbReference type="InterPro" id="IPR001754">
    <property type="entry name" value="OMPdeCOase_dom"/>
</dbReference>
<keyword evidence="5 9" id="KW-0665">Pyrimidine biosynthesis</keyword>
<dbReference type="FunFam" id="3.20.20.70:FF:000015">
    <property type="entry name" value="Orotidine 5'-phosphate decarboxylase"/>
    <property type="match status" value="1"/>
</dbReference>
<dbReference type="AlphaFoldDB" id="A0A6B3TPC9"/>
<evidence type="ECO:0000256" key="3">
    <source>
        <dbReference type="ARBA" id="ARBA00011738"/>
    </source>
</evidence>
<dbReference type="UniPathway" id="UPA00070">
    <property type="reaction ID" value="UER00120"/>
</dbReference>
<evidence type="ECO:0000256" key="8">
    <source>
        <dbReference type="ARBA" id="ARBA00061012"/>
    </source>
</evidence>
<dbReference type="Proteomes" id="UP000481621">
    <property type="component" value="Unassembled WGS sequence"/>
</dbReference>
<dbReference type="InterPro" id="IPR011060">
    <property type="entry name" value="RibuloseP-bd_barrel"/>
</dbReference>
<dbReference type="Gene3D" id="3.20.20.70">
    <property type="entry name" value="Aldolase class I"/>
    <property type="match status" value="1"/>
</dbReference>
<feature type="binding site" evidence="9 11">
    <location>
        <position position="184"/>
    </location>
    <ligand>
        <name>substrate</name>
    </ligand>
</feature>
<dbReference type="PANTHER" id="PTHR32119:SF2">
    <property type="entry name" value="OROTIDINE 5'-PHOSPHATE DECARBOXYLASE"/>
    <property type="match status" value="1"/>
</dbReference>
<evidence type="ECO:0000313" key="14">
    <source>
        <dbReference type="EMBL" id="NEX77627.1"/>
    </source>
</evidence>
<dbReference type="HAMAP" id="MF_01200_B">
    <property type="entry name" value="OMPdecase_type1_B"/>
    <property type="match status" value="1"/>
</dbReference>
<keyword evidence="15" id="KW-1185">Reference proteome</keyword>
<dbReference type="InterPro" id="IPR018089">
    <property type="entry name" value="OMPdecase_AS"/>
</dbReference>
<evidence type="ECO:0000259" key="13">
    <source>
        <dbReference type="SMART" id="SM00934"/>
    </source>
</evidence>
<name>A0A6B3TPC9_9BACI</name>
<organism evidence="14 15">
    <name type="scientific">Neobacillus thermocopriae</name>
    <dbReference type="NCBI Taxonomy" id="1215031"/>
    <lineage>
        <taxon>Bacteria</taxon>
        <taxon>Bacillati</taxon>
        <taxon>Bacillota</taxon>
        <taxon>Bacilli</taxon>
        <taxon>Bacillales</taxon>
        <taxon>Bacillaceae</taxon>
        <taxon>Neobacillus</taxon>
    </lineage>
</organism>
<comment type="similarity">
    <text evidence="8 9">Belongs to the OMP decarboxylase family. Type 1 subfamily.</text>
</comment>
<evidence type="ECO:0000256" key="10">
    <source>
        <dbReference type="PIRSR" id="PIRSR614732-1"/>
    </source>
</evidence>
<reference evidence="14" key="1">
    <citation type="submission" date="2020-02" db="EMBL/GenBank/DDBJ databases">
        <title>Bacillus sedimentmangrovi sp. nov., isolated from sediment of the mangrove ecosystem.</title>
        <authorList>
            <person name="Liu G."/>
        </authorList>
    </citation>
    <scope>NUCLEOTIDE SEQUENCE [LARGE SCALE GENOMIC DNA]</scope>
    <source>
        <strain evidence="14">SgZ-7</strain>
    </source>
</reference>
<dbReference type="NCBIfam" id="TIGR01740">
    <property type="entry name" value="pyrF"/>
    <property type="match status" value="1"/>
</dbReference>
<dbReference type="RefSeq" id="WP_163250206.1">
    <property type="nucleotide sequence ID" value="NZ_JAAIUV010000002.1"/>
</dbReference>
<dbReference type="SMART" id="SM00934">
    <property type="entry name" value="OMPdecase"/>
    <property type="match status" value="1"/>
</dbReference>
<comment type="caution">
    <text evidence="14">The sequence shown here is derived from an EMBL/GenBank/DDBJ whole genome shotgun (WGS) entry which is preliminary data.</text>
</comment>
<dbReference type="PANTHER" id="PTHR32119">
    <property type="entry name" value="OROTIDINE 5'-PHOSPHATE DECARBOXYLASE"/>
    <property type="match status" value="1"/>
</dbReference>
<sequence>MDNSLIIALDFANKKEVEQFLQPFGDRQLFVKVGMELYYQEGPSIIHLLKEKGHRIFLDLKLHDIPNTVKNAMKGLARLDCDLVNVHAAGGKEMMQAALEGLEAGTSMGRKRPYCIAVTQLTSTSEEQMNKEQLIPVGLLDSVVHYSVLTKEAGLDGVVCSAWEAERIREKVGQPFLTVTPGIRMKEDQAGDQKRIATPNFARNAGVSAIVVGRSITRSADPVQTYQKWIEIWKGVHS</sequence>
<dbReference type="EC" id="4.1.1.23" evidence="9"/>
<dbReference type="InterPro" id="IPR014732">
    <property type="entry name" value="OMPdecase"/>
</dbReference>
<evidence type="ECO:0000256" key="2">
    <source>
        <dbReference type="ARBA" id="ARBA00004861"/>
    </source>
</evidence>
<dbReference type="CDD" id="cd04725">
    <property type="entry name" value="OMP_decarboxylase_like"/>
    <property type="match status" value="1"/>
</dbReference>
<dbReference type="Pfam" id="PF00215">
    <property type="entry name" value="OMPdecase"/>
    <property type="match status" value="1"/>
</dbReference>
<keyword evidence="4 9" id="KW-0210">Decarboxylase</keyword>
<feature type="active site" description="For OMPdecase activity" evidence="10">
    <location>
        <position position="59"/>
    </location>
</feature>
<comment type="catalytic activity">
    <reaction evidence="7 9 12">
        <text>orotidine 5'-phosphate + H(+) = UMP + CO2</text>
        <dbReference type="Rhea" id="RHEA:11596"/>
        <dbReference type="ChEBI" id="CHEBI:15378"/>
        <dbReference type="ChEBI" id="CHEBI:16526"/>
        <dbReference type="ChEBI" id="CHEBI:57538"/>
        <dbReference type="ChEBI" id="CHEBI:57865"/>
        <dbReference type="EC" id="4.1.1.23"/>
    </reaction>
</comment>
<evidence type="ECO:0000313" key="15">
    <source>
        <dbReference type="Proteomes" id="UP000481621"/>
    </source>
</evidence>
<feature type="active site" description="For OMPdecase activity" evidence="10">
    <location>
        <position position="64"/>
    </location>
</feature>
<feature type="binding site" evidence="9 11">
    <location>
        <position position="10"/>
    </location>
    <ligand>
        <name>substrate</name>
    </ligand>
</feature>
<dbReference type="GO" id="GO:0005829">
    <property type="term" value="C:cytosol"/>
    <property type="evidence" value="ECO:0007669"/>
    <property type="project" value="TreeGrafter"/>
</dbReference>